<accession>G7VAS9</accession>
<gene>
    <name evidence="2" type="ORF">P186_2115</name>
</gene>
<organism evidence="2 3">
    <name type="scientific">Pyrobaculum ferrireducens</name>
    <dbReference type="NCBI Taxonomy" id="1104324"/>
    <lineage>
        <taxon>Archaea</taxon>
        <taxon>Thermoproteota</taxon>
        <taxon>Thermoprotei</taxon>
        <taxon>Thermoproteales</taxon>
        <taxon>Thermoproteaceae</taxon>
        <taxon>Pyrobaculum</taxon>
    </lineage>
</organism>
<dbReference type="PANTHER" id="PTHR39163:SF1">
    <property type="entry name" value="FERREDOXIN"/>
    <property type="match status" value="1"/>
</dbReference>
<keyword evidence="3" id="KW-1185">Reference proteome</keyword>
<evidence type="ECO:0000313" key="2">
    <source>
        <dbReference type="EMBL" id="AET33507.1"/>
    </source>
</evidence>
<protein>
    <recommendedName>
        <fullName evidence="4">Ferredoxin</fullName>
    </recommendedName>
</protein>
<name>G7VAS9_9CREN</name>
<evidence type="ECO:0000313" key="3">
    <source>
        <dbReference type="Proteomes" id="UP000005867"/>
    </source>
</evidence>
<dbReference type="PANTHER" id="PTHR39163">
    <property type="entry name" value="FERREDOXIN"/>
    <property type="match status" value="1"/>
</dbReference>
<dbReference type="BioCyc" id="PSP1104324:GJSN-2065-MONOMER"/>
<dbReference type="EMBL" id="CP003098">
    <property type="protein sequence ID" value="AET33507.1"/>
    <property type="molecule type" value="Genomic_DNA"/>
</dbReference>
<dbReference type="STRING" id="1104324.P186_2115"/>
<dbReference type="InterPro" id="IPR052395">
    <property type="entry name" value="ET_Ferredoxin"/>
</dbReference>
<reference evidence="2 3" key="1">
    <citation type="journal article" date="2012" name="J. Bacteriol.">
        <title>Complete genome sequence of strain 1860, a crenarchaeon of the genus pyrobaculum able to grow with various electron acceptors.</title>
        <authorList>
            <person name="Mardanov A.V."/>
            <person name="Gumerov V.M."/>
            <person name="Slobodkina G.B."/>
            <person name="Beletsky A.V."/>
            <person name="Bonch-Osmolovskaya E.A."/>
            <person name="Ravin N.V."/>
            <person name="Skryabin K.G."/>
        </authorList>
    </citation>
    <scope>NUCLEOTIDE SEQUENCE [LARGE SCALE GENOMIC DNA]</scope>
    <source>
        <strain evidence="2 3">1860</strain>
    </source>
</reference>
<sequence length="90" mass="9926">MVETKLFIPGVYTSVIYVKVDRWLCTGCGLCQGAVFEMVEGLSAVRREYRLDGRIDEGVVGEELLPNVMRAARACPNGGITWRRLGGDFG</sequence>
<dbReference type="eggNOG" id="arCOG00349">
    <property type="taxonomic scope" value="Archaea"/>
</dbReference>
<evidence type="ECO:0000256" key="1">
    <source>
        <dbReference type="ARBA" id="ARBA00001966"/>
    </source>
</evidence>
<dbReference type="AlphaFoldDB" id="G7VAS9"/>
<dbReference type="HOGENOM" id="CLU_188104_0_0_2"/>
<dbReference type="SUPFAM" id="SSF54862">
    <property type="entry name" value="4Fe-4S ferredoxins"/>
    <property type="match status" value="1"/>
</dbReference>
<proteinExistence type="predicted"/>
<dbReference type="Proteomes" id="UP000005867">
    <property type="component" value="Chromosome"/>
</dbReference>
<dbReference type="Gene3D" id="3.30.70.20">
    <property type="match status" value="1"/>
</dbReference>
<dbReference type="Pfam" id="PF13459">
    <property type="entry name" value="Fer4_15"/>
    <property type="match status" value="1"/>
</dbReference>
<comment type="cofactor">
    <cofactor evidence="1">
        <name>[4Fe-4S] cluster</name>
        <dbReference type="ChEBI" id="CHEBI:49883"/>
    </cofactor>
</comment>
<evidence type="ECO:0008006" key="4">
    <source>
        <dbReference type="Google" id="ProtNLM"/>
    </source>
</evidence>
<dbReference type="KEGG" id="pyr:P186_2115"/>